<evidence type="ECO:0000313" key="7">
    <source>
        <dbReference type="EMBL" id="ESQ36956.1"/>
    </source>
</evidence>
<keyword evidence="4" id="KW-0611">Plant defense</keyword>
<evidence type="ECO:0000256" key="3">
    <source>
        <dbReference type="ARBA" id="ARBA00022577"/>
    </source>
</evidence>
<evidence type="ECO:0000256" key="1">
    <source>
        <dbReference type="ARBA" id="ARBA00006722"/>
    </source>
</evidence>
<dbReference type="eggNOG" id="ENOG502SEVK">
    <property type="taxonomic scope" value="Eukaryota"/>
</dbReference>
<name>V4MX18_EUTSA</name>
<keyword evidence="2" id="KW-0929">Antimicrobial</keyword>
<dbReference type="InterPro" id="IPR010851">
    <property type="entry name" value="DEFL"/>
</dbReference>
<protein>
    <recommendedName>
        <fullName evidence="9">Knottin scorpion toxin-like domain-containing protein</fullName>
    </recommendedName>
</protein>
<feature type="signal peptide" evidence="6">
    <location>
        <begin position="1"/>
        <end position="23"/>
    </location>
</feature>
<comment type="similarity">
    <text evidence="1">Belongs to the DEFL family.</text>
</comment>
<dbReference type="PANTHER" id="PTHR48224">
    <property type="entry name" value="DEFENSIN-LIKE PROTEIN 270-RELATED"/>
    <property type="match status" value="1"/>
</dbReference>
<dbReference type="STRING" id="72664.V4MX18"/>
<dbReference type="GO" id="GO:0031640">
    <property type="term" value="P:killing of cells of another organism"/>
    <property type="evidence" value="ECO:0007669"/>
    <property type="project" value="UniProtKB-KW"/>
</dbReference>
<evidence type="ECO:0000256" key="2">
    <source>
        <dbReference type="ARBA" id="ARBA00022529"/>
    </source>
</evidence>
<keyword evidence="6" id="KW-0732">Signal</keyword>
<dbReference type="OrthoDB" id="1077618at2759"/>
<dbReference type="Proteomes" id="UP000030689">
    <property type="component" value="Unassembled WGS sequence"/>
</dbReference>
<dbReference type="Gramene" id="ESQ36956">
    <property type="protein sequence ID" value="ESQ36956"/>
    <property type="gene ID" value="EUTSA_v10003076mg"/>
</dbReference>
<gene>
    <name evidence="7" type="ORF">EUTSA_v10003076mg</name>
</gene>
<keyword evidence="8" id="KW-1185">Reference proteome</keyword>
<dbReference type="KEGG" id="eus:EUTSA_v10003076mg"/>
<evidence type="ECO:0000256" key="6">
    <source>
        <dbReference type="SAM" id="SignalP"/>
    </source>
</evidence>
<evidence type="ECO:0000313" key="8">
    <source>
        <dbReference type="Proteomes" id="UP000030689"/>
    </source>
</evidence>
<proteinExistence type="inferred from homology"/>
<keyword evidence="3" id="KW-0295">Fungicide</keyword>
<dbReference type="GO" id="GO:0050832">
    <property type="term" value="P:defense response to fungus"/>
    <property type="evidence" value="ECO:0007669"/>
    <property type="project" value="UniProtKB-KW"/>
</dbReference>
<organism evidence="7 8">
    <name type="scientific">Eutrema salsugineum</name>
    <name type="common">Saltwater cress</name>
    <name type="synonym">Sisymbrium salsugineum</name>
    <dbReference type="NCBI Taxonomy" id="72664"/>
    <lineage>
        <taxon>Eukaryota</taxon>
        <taxon>Viridiplantae</taxon>
        <taxon>Streptophyta</taxon>
        <taxon>Embryophyta</taxon>
        <taxon>Tracheophyta</taxon>
        <taxon>Spermatophyta</taxon>
        <taxon>Magnoliopsida</taxon>
        <taxon>eudicotyledons</taxon>
        <taxon>Gunneridae</taxon>
        <taxon>Pentapetalae</taxon>
        <taxon>rosids</taxon>
        <taxon>malvids</taxon>
        <taxon>Brassicales</taxon>
        <taxon>Brassicaceae</taxon>
        <taxon>Eutremeae</taxon>
        <taxon>Eutrema</taxon>
    </lineage>
</organism>
<sequence length="73" mass="8218">MTSSKFHFVVLLLIITLIVNVQSTQILDNLSDCEFKGPCQKKQDCYDRCAVNKPPFKTVLCEPYGSARVCCCI</sequence>
<reference evidence="7 8" key="1">
    <citation type="journal article" date="2013" name="Front. Plant Sci.">
        <title>The Reference Genome of the Halophytic Plant Eutrema salsugineum.</title>
        <authorList>
            <person name="Yang R."/>
            <person name="Jarvis D.E."/>
            <person name="Chen H."/>
            <person name="Beilstein M.A."/>
            <person name="Grimwood J."/>
            <person name="Jenkins J."/>
            <person name="Shu S."/>
            <person name="Prochnik S."/>
            <person name="Xin M."/>
            <person name="Ma C."/>
            <person name="Schmutz J."/>
            <person name="Wing R.A."/>
            <person name="Mitchell-Olds T."/>
            <person name="Schumaker K.S."/>
            <person name="Wang X."/>
        </authorList>
    </citation>
    <scope>NUCLEOTIDE SEQUENCE [LARGE SCALE GENOMIC DNA]</scope>
</reference>
<dbReference type="Pfam" id="PF25052">
    <property type="entry name" value="AtDEF-like"/>
    <property type="match status" value="1"/>
</dbReference>
<evidence type="ECO:0008006" key="9">
    <source>
        <dbReference type="Google" id="ProtNLM"/>
    </source>
</evidence>
<dbReference type="EMBL" id="KI517609">
    <property type="protein sequence ID" value="ESQ36956.1"/>
    <property type="molecule type" value="Genomic_DNA"/>
</dbReference>
<dbReference type="OMA" id="CVFKGPC"/>
<feature type="chain" id="PRO_5004725345" description="Knottin scorpion toxin-like domain-containing protein" evidence="6">
    <location>
        <begin position="24"/>
        <end position="73"/>
    </location>
</feature>
<keyword evidence="5" id="KW-1015">Disulfide bond</keyword>
<accession>V4MX18</accession>
<evidence type="ECO:0000256" key="5">
    <source>
        <dbReference type="ARBA" id="ARBA00023157"/>
    </source>
</evidence>
<evidence type="ECO:0000256" key="4">
    <source>
        <dbReference type="ARBA" id="ARBA00022821"/>
    </source>
</evidence>
<dbReference type="PANTHER" id="PTHR48224:SF1">
    <property type="entry name" value="DEFENSIN-LIKE PROTEIN 270"/>
    <property type="match status" value="1"/>
</dbReference>
<dbReference type="AlphaFoldDB" id="V4MX18"/>